<dbReference type="EMBL" id="JH712255">
    <property type="protein sequence ID" value="EFO19401.2"/>
    <property type="molecule type" value="Genomic_DNA"/>
</dbReference>
<reference evidence="1" key="1">
    <citation type="submission" date="2012-04" db="EMBL/GenBank/DDBJ databases">
        <title>The Genome Sequence of Loa loa.</title>
        <authorList>
            <consortium name="The Broad Institute Genome Sequencing Platform"/>
            <consortium name="Broad Institute Genome Sequencing Center for Infectious Disease"/>
            <person name="Nutman T.B."/>
            <person name="Fink D.L."/>
            <person name="Russ C."/>
            <person name="Young S."/>
            <person name="Zeng Q."/>
            <person name="Gargeya S."/>
            <person name="Alvarado L."/>
            <person name="Berlin A."/>
            <person name="Chapman S.B."/>
            <person name="Chen Z."/>
            <person name="Freedman E."/>
            <person name="Gellesch M."/>
            <person name="Goldberg J."/>
            <person name="Griggs A."/>
            <person name="Gujja S."/>
            <person name="Heilman E.R."/>
            <person name="Heiman D."/>
            <person name="Howarth C."/>
            <person name="Mehta T."/>
            <person name="Neiman D."/>
            <person name="Pearson M."/>
            <person name="Roberts A."/>
            <person name="Saif S."/>
            <person name="Shea T."/>
            <person name="Shenoy N."/>
            <person name="Sisk P."/>
            <person name="Stolte C."/>
            <person name="Sykes S."/>
            <person name="White J."/>
            <person name="Yandava C."/>
            <person name="Haas B."/>
            <person name="Henn M.R."/>
            <person name="Nusbaum C."/>
            <person name="Birren B."/>
        </authorList>
    </citation>
    <scope>NUCLEOTIDE SEQUENCE [LARGE SCALE GENOMIC DNA]</scope>
</reference>
<accession>A0A1S0TTZ8</accession>
<protein>
    <submittedName>
        <fullName evidence="1">Uncharacterized protein</fullName>
    </submittedName>
</protein>
<sequence length="84" mass="9783">MMGIAAVFIAMPSRYGRPVICRKLVYSRPTDRPPHMEMCNDVEDGPFETSYWPQLLARRSVIRSALVSSFMLLSYDCEKRCFMR</sequence>
<organism evidence="1">
    <name type="scientific">Loa loa</name>
    <name type="common">Eye worm</name>
    <name type="synonym">Filaria loa</name>
    <dbReference type="NCBI Taxonomy" id="7209"/>
    <lineage>
        <taxon>Eukaryota</taxon>
        <taxon>Metazoa</taxon>
        <taxon>Ecdysozoa</taxon>
        <taxon>Nematoda</taxon>
        <taxon>Chromadorea</taxon>
        <taxon>Rhabditida</taxon>
        <taxon>Spirurina</taxon>
        <taxon>Spiruromorpha</taxon>
        <taxon>Filarioidea</taxon>
        <taxon>Onchocercidae</taxon>
        <taxon>Loa</taxon>
    </lineage>
</organism>
<dbReference type="RefSeq" id="XP_003144671.2">
    <property type="nucleotide sequence ID" value="XM_003144623.2"/>
</dbReference>
<evidence type="ECO:0000313" key="1">
    <source>
        <dbReference type="EMBL" id="EFO19401.2"/>
    </source>
</evidence>
<dbReference type="CTD" id="9946527"/>
<proteinExistence type="predicted"/>
<name>A0A1S0TTZ8_LOALO</name>
<dbReference type="AlphaFoldDB" id="A0A1S0TTZ8"/>
<dbReference type="KEGG" id="loa:LOAG_09094"/>
<dbReference type="GeneID" id="9946527"/>
<gene>
    <name evidence="1" type="ORF">LOAG_09094</name>
</gene>
<dbReference type="InParanoid" id="A0A1S0TTZ8"/>